<sequence length="558" mass="60076">MSFMHQEVKYRGMEPVLGWQPTQAQPRPGLIEANACVKRLFVRPKQSRLSVISCSPDGGLQCVDTSYNPPEVILNNSVYEIAHCGVDVSKPRLFTVIVGKKESSDFFCHVFKCASKDSAARFVKAVASACTLAYQNYQKKKSAASGGRGSGSGAPAQAPARGSVSHNRAPASSSGVKSAHIRSSMRRPVGGKDRREVRNGKPNPKLTHLISSGRVARAAHTFQDSWFRPSMSRAEVASILRGGRIGDFIVRESQTRPGDYAISVQTGAQIWTGLIPHAPRGFQLGERGGVSFAELTDLIAHYAQNTFMNDGNGYPMALNLPDDTAWIDPQAVRQQQQQQQPSRGPPADWRTSQRRNTNPVPVPEEDATFEQIMNGEFNPDAPSGALDDVNVALDEAEHEPAMPRGLPAGADDDDDDDDDEDFVPGDMPASGGAAPGGFGSSGFGDDFDPRTAGVSTDAPTEHATLSEVAEAIFSELADAVDEEDCVGGNDVRPILLRSGLEISMLGSIWMMVDEERRGKLDRQQLIHVLGLISQAQEGAELDVGTVKATDRAPALDDQ</sequence>
<dbReference type="PROSITE" id="PS50031">
    <property type="entry name" value="EH"/>
    <property type="match status" value="1"/>
</dbReference>
<dbReference type="Pfam" id="PF00017">
    <property type="entry name" value="SH2"/>
    <property type="match status" value="1"/>
</dbReference>
<feature type="compositionally biased region" description="Acidic residues" evidence="3">
    <location>
        <begin position="410"/>
        <end position="423"/>
    </location>
</feature>
<dbReference type="GO" id="GO:0030971">
    <property type="term" value="F:receptor tyrosine kinase binding"/>
    <property type="evidence" value="ECO:0000318"/>
    <property type="project" value="GO_Central"/>
</dbReference>
<dbReference type="InterPro" id="IPR036860">
    <property type="entry name" value="SH2_dom_sf"/>
</dbReference>
<dbReference type="GO" id="GO:0035591">
    <property type="term" value="F:signaling adaptor activity"/>
    <property type="evidence" value="ECO:0000318"/>
    <property type="project" value="GO_Central"/>
</dbReference>
<keyword evidence="1 2" id="KW-0727">SH2 domain</keyword>
<dbReference type="GeneID" id="5893255"/>
<feature type="compositionally biased region" description="Gly residues" evidence="3">
    <location>
        <begin position="433"/>
        <end position="442"/>
    </location>
</feature>
<evidence type="ECO:0000313" key="8">
    <source>
        <dbReference type="Proteomes" id="UP000001357"/>
    </source>
</evidence>
<dbReference type="RefSeq" id="XP_001747806.1">
    <property type="nucleotide sequence ID" value="XM_001747754.1"/>
</dbReference>
<dbReference type="Gene3D" id="1.10.238.10">
    <property type="entry name" value="EF-hand"/>
    <property type="match status" value="1"/>
</dbReference>
<evidence type="ECO:0000256" key="2">
    <source>
        <dbReference type="PROSITE-ProRule" id="PRU00191"/>
    </source>
</evidence>
<reference evidence="7 8" key="1">
    <citation type="journal article" date="2008" name="Nature">
        <title>The genome of the choanoflagellate Monosiga brevicollis and the origin of metazoans.</title>
        <authorList>
            <consortium name="JGI Sequencing"/>
            <person name="King N."/>
            <person name="Westbrook M.J."/>
            <person name="Young S.L."/>
            <person name="Kuo A."/>
            <person name="Abedin M."/>
            <person name="Chapman J."/>
            <person name="Fairclough S."/>
            <person name="Hellsten U."/>
            <person name="Isogai Y."/>
            <person name="Letunic I."/>
            <person name="Marr M."/>
            <person name="Pincus D."/>
            <person name="Putnam N."/>
            <person name="Rokas A."/>
            <person name="Wright K.J."/>
            <person name="Zuzow R."/>
            <person name="Dirks W."/>
            <person name="Good M."/>
            <person name="Goodstein D."/>
            <person name="Lemons D."/>
            <person name="Li W."/>
            <person name="Lyons J.B."/>
            <person name="Morris A."/>
            <person name="Nichols S."/>
            <person name="Richter D.J."/>
            <person name="Salamov A."/>
            <person name="Bork P."/>
            <person name="Lim W.A."/>
            <person name="Manning G."/>
            <person name="Miller W.T."/>
            <person name="McGinnis W."/>
            <person name="Shapiro H."/>
            <person name="Tjian R."/>
            <person name="Grigoriev I.V."/>
            <person name="Rokhsar D."/>
        </authorList>
    </citation>
    <scope>NUCLEOTIDE SEQUENCE [LARGE SCALE GENOMIC DNA]</scope>
    <source>
        <strain evidence="8">MX1 / ATCC 50154</strain>
    </source>
</reference>
<dbReference type="CDD" id="cd00934">
    <property type="entry name" value="PTB"/>
    <property type="match status" value="1"/>
</dbReference>
<dbReference type="Gene3D" id="2.30.29.30">
    <property type="entry name" value="Pleckstrin-homology domain (PH domain)/Phosphotyrosine-binding domain (PTB)"/>
    <property type="match status" value="1"/>
</dbReference>
<feature type="compositionally biased region" description="Basic and acidic residues" evidence="3">
    <location>
        <begin position="190"/>
        <end position="199"/>
    </location>
</feature>
<dbReference type="PRINTS" id="PR00401">
    <property type="entry name" value="SH2DOMAIN"/>
</dbReference>
<dbReference type="GO" id="GO:0007167">
    <property type="term" value="P:enzyme-linked receptor protein signaling pathway"/>
    <property type="evidence" value="ECO:0000318"/>
    <property type="project" value="GO_Central"/>
</dbReference>
<dbReference type="KEGG" id="mbr:MONBRDRAFT_33367"/>
<organism evidence="7 8">
    <name type="scientific">Monosiga brevicollis</name>
    <name type="common">Choanoflagellate</name>
    <dbReference type="NCBI Taxonomy" id="81824"/>
    <lineage>
        <taxon>Eukaryota</taxon>
        <taxon>Choanoflagellata</taxon>
        <taxon>Craspedida</taxon>
        <taxon>Salpingoecidae</taxon>
        <taxon>Monosiga</taxon>
    </lineage>
</organism>
<feature type="compositionally biased region" description="Low complexity" evidence="3">
    <location>
        <begin position="153"/>
        <end position="163"/>
    </location>
</feature>
<feature type="region of interest" description="Disordered" evidence="3">
    <location>
        <begin position="331"/>
        <end position="363"/>
    </location>
</feature>
<feature type="domain" description="SH2" evidence="5">
    <location>
        <begin position="226"/>
        <end position="322"/>
    </location>
</feature>
<dbReference type="InterPro" id="IPR051184">
    <property type="entry name" value="Tyrosine-phos_adapter"/>
</dbReference>
<dbReference type="Pfam" id="PF12763">
    <property type="entry name" value="EH"/>
    <property type="match status" value="1"/>
</dbReference>
<keyword evidence="8" id="KW-1185">Reference proteome</keyword>
<dbReference type="SUPFAM" id="SSF55550">
    <property type="entry name" value="SH2 domain"/>
    <property type="match status" value="1"/>
</dbReference>
<proteinExistence type="predicted"/>
<dbReference type="STRING" id="81824.A9V510"/>
<dbReference type="Gene3D" id="3.30.505.10">
    <property type="entry name" value="SH2 domain"/>
    <property type="match status" value="1"/>
</dbReference>
<dbReference type="InterPro" id="IPR000261">
    <property type="entry name" value="EH_dom"/>
</dbReference>
<dbReference type="InterPro" id="IPR011993">
    <property type="entry name" value="PH-like_dom_sf"/>
</dbReference>
<feature type="domain" description="EH" evidence="6">
    <location>
        <begin position="470"/>
        <end position="543"/>
    </location>
</feature>
<dbReference type="PROSITE" id="PS01179">
    <property type="entry name" value="PID"/>
    <property type="match status" value="1"/>
</dbReference>
<dbReference type="EMBL" id="CH991560">
    <property type="protein sequence ID" value="EDQ87193.1"/>
    <property type="molecule type" value="Genomic_DNA"/>
</dbReference>
<feature type="region of interest" description="Disordered" evidence="3">
    <location>
        <begin position="141"/>
        <end position="207"/>
    </location>
</feature>
<evidence type="ECO:0000259" key="6">
    <source>
        <dbReference type="PROSITE" id="PS50031"/>
    </source>
</evidence>
<dbReference type="InterPro" id="IPR011992">
    <property type="entry name" value="EF-hand-dom_pair"/>
</dbReference>
<feature type="region of interest" description="Disordered" evidence="3">
    <location>
        <begin position="398"/>
        <end position="458"/>
    </location>
</feature>
<dbReference type="SMART" id="SM00462">
    <property type="entry name" value="PTB"/>
    <property type="match status" value="1"/>
</dbReference>
<dbReference type="InterPro" id="IPR006020">
    <property type="entry name" value="PTB/PI_dom"/>
</dbReference>
<dbReference type="SUPFAM" id="SSF50729">
    <property type="entry name" value="PH domain-like"/>
    <property type="match status" value="1"/>
</dbReference>
<evidence type="ECO:0000259" key="4">
    <source>
        <dbReference type="PROSITE" id="PS01179"/>
    </source>
</evidence>
<protein>
    <recommendedName>
        <fullName evidence="9">PID domain-containing protein</fullName>
    </recommendedName>
</protein>
<dbReference type="CDD" id="cd00173">
    <property type="entry name" value="SH2"/>
    <property type="match status" value="1"/>
</dbReference>
<dbReference type="PANTHER" id="PTHR19969">
    <property type="entry name" value="SH2-SH3 ADAPTOR PROTEIN-RELATED"/>
    <property type="match status" value="1"/>
</dbReference>
<dbReference type="SMART" id="SM00027">
    <property type="entry name" value="EH"/>
    <property type="match status" value="1"/>
</dbReference>
<accession>A9V510</accession>
<dbReference type="Pfam" id="PF00640">
    <property type="entry name" value="PID"/>
    <property type="match status" value="1"/>
</dbReference>
<evidence type="ECO:0000256" key="3">
    <source>
        <dbReference type="SAM" id="MobiDB-lite"/>
    </source>
</evidence>
<dbReference type="OMA" id="EANACVK"/>
<dbReference type="PROSITE" id="PS50001">
    <property type="entry name" value="SH2"/>
    <property type="match status" value="1"/>
</dbReference>
<dbReference type="SUPFAM" id="SSF47473">
    <property type="entry name" value="EF-hand"/>
    <property type="match status" value="1"/>
</dbReference>
<dbReference type="Proteomes" id="UP000001357">
    <property type="component" value="Unassembled WGS sequence"/>
</dbReference>
<evidence type="ECO:0008006" key="9">
    <source>
        <dbReference type="Google" id="ProtNLM"/>
    </source>
</evidence>
<evidence type="ECO:0000256" key="1">
    <source>
        <dbReference type="ARBA" id="ARBA00022999"/>
    </source>
</evidence>
<evidence type="ECO:0000259" key="5">
    <source>
        <dbReference type="PROSITE" id="PS50001"/>
    </source>
</evidence>
<gene>
    <name evidence="7" type="ORF">MONBRDRAFT_33367</name>
</gene>
<evidence type="ECO:0000313" key="7">
    <source>
        <dbReference type="EMBL" id="EDQ87193.1"/>
    </source>
</evidence>
<dbReference type="AlphaFoldDB" id="A9V510"/>
<dbReference type="SMART" id="SM00252">
    <property type="entry name" value="SH2"/>
    <property type="match status" value="1"/>
</dbReference>
<feature type="compositionally biased region" description="Polar residues" evidence="3">
    <location>
        <begin position="164"/>
        <end position="176"/>
    </location>
</feature>
<dbReference type="eggNOG" id="KOG0790">
    <property type="taxonomic scope" value="Eukaryota"/>
</dbReference>
<dbReference type="InParanoid" id="A9V510"/>
<feature type="domain" description="PID" evidence="4">
    <location>
        <begin position="108"/>
        <end position="143"/>
    </location>
</feature>
<dbReference type="GO" id="GO:0016477">
    <property type="term" value="P:cell migration"/>
    <property type="evidence" value="ECO:0000318"/>
    <property type="project" value="GO_Central"/>
</dbReference>
<dbReference type="InterPro" id="IPR000980">
    <property type="entry name" value="SH2"/>
</dbReference>
<dbReference type="GO" id="GO:0005737">
    <property type="term" value="C:cytoplasm"/>
    <property type="evidence" value="ECO:0000318"/>
    <property type="project" value="GO_Central"/>
</dbReference>
<name>A9V510_MONBE</name>
<dbReference type="PANTHER" id="PTHR19969:SF5">
    <property type="entry name" value="CRK-LIKE PROTEIN"/>
    <property type="match status" value="1"/>
</dbReference>